<organism evidence="2 3">
    <name type="scientific">Zosterops borbonicus</name>
    <dbReference type="NCBI Taxonomy" id="364589"/>
    <lineage>
        <taxon>Eukaryota</taxon>
        <taxon>Metazoa</taxon>
        <taxon>Chordata</taxon>
        <taxon>Craniata</taxon>
        <taxon>Vertebrata</taxon>
        <taxon>Euteleostomi</taxon>
        <taxon>Archelosauria</taxon>
        <taxon>Archosauria</taxon>
        <taxon>Dinosauria</taxon>
        <taxon>Saurischia</taxon>
        <taxon>Theropoda</taxon>
        <taxon>Coelurosauria</taxon>
        <taxon>Aves</taxon>
        <taxon>Neognathae</taxon>
        <taxon>Neoaves</taxon>
        <taxon>Telluraves</taxon>
        <taxon>Australaves</taxon>
        <taxon>Passeriformes</taxon>
        <taxon>Sylvioidea</taxon>
        <taxon>Zosteropidae</taxon>
        <taxon>Zosterops</taxon>
    </lineage>
</organism>
<evidence type="ECO:0000313" key="3">
    <source>
        <dbReference type="Proteomes" id="UP000796761"/>
    </source>
</evidence>
<feature type="compositionally biased region" description="Basic and acidic residues" evidence="1">
    <location>
        <begin position="42"/>
        <end position="57"/>
    </location>
</feature>
<proteinExistence type="predicted"/>
<feature type="region of interest" description="Disordered" evidence="1">
    <location>
        <begin position="42"/>
        <end position="68"/>
    </location>
</feature>
<protein>
    <submittedName>
        <fullName evidence="2">Uncharacterized protein</fullName>
    </submittedName>
</protein>
<comment type="caution">
    <text evidence="2">The sequence shown here is derived from an EMBL/GenBank/DDBJ whole genome shotgun (WGS) entry which is preliminary data.</text>
</comment>
<evidence type="ECO:0000313" key="2">
    <source>
        <dbReference type="EMBL" id="TRZ09754.1"/>
    </source>
</evidence>
<accession>A0A8K1LDD8</accession>
<keyword evidence="3" id="KW-1185">Reference proteome</keyword>
<evidence type="ECO:0000256" key="1">
    <source>
        <dbReference type="SAM" id="MobiDB-lite"/>
    </source>
</evidence>
<reference evidence="2" key="1">
    <citation type="submission" date="2019-04" db="EMBL/GenBank/DDBJ databases">
        <title>Genome assembly of Zosterops borbonicus 15179.</title>
        <authorList>
            <person name="Leroy T."/>
            <person name="Anselmetti Y."/>
            <person name="Tilak M.-K."/>
            <person name="Nabholz B."/>
        </authorList>
    </citation>
    <scope>NUCLEOTIDE SEQUENCE</scope>
    <source>
        <strain evidence="2">HGM_15179</strain>
        <tissue evidence="2">Muscle</tissue>
    </source>
</reference>
<sequence length="111" mass="11703">MPSGSGARLLADQQGLVSWDFGSQDDYLPACIISSSGCAGTERDQIRQGGARAREGLPMEWEGPDTGVVLNGRVPPITGEGPDTKVGNKTDSANELRMVVPLQGQTPFCVE</sequence>
<dbReference type="Proteomes" id="UP000796761">
    <property type="component" value="Unassembled WGS sequence"/>
</dbReference>
<name>A0A8K1LDD8_9PASS</name>
<gene>
    <name evidence="2" type="ORF">HGM15179_017364</name>
</gene>
<dbReference type="EMBL" id="SWJQ01001002">
    <property type="protein sequence ID" value="TRZ09754.1"/>
    <property type="molecule type" value="Genomic_DNA"/>
</dbReference>
<dbReference type="AlphaFoldDB" id="A0A8K1LDD8"/>